<feature type="transmembrane region" description="Helical" evidence="12">
    <location>
        <begin position="284"/>
        <end position="304"/>
    </location>
</feature>
<dbReference type="PANTHER" id="PTHR30081:SF1">
    <property type="entry name" value="PROTEIN TRANSLOCASE SUBUNIT SECD"/>
    <property type="match status" value="1"/>
</dbReference>
<sequence length="756" mass="82922">MKKRGRIIAFLLLLIMLGSMIGTTVNPIMKDVKLGLDLQGGFEVLYQVEPLKNGPKITEAIVNDTQQALGRRINVLGVSEPSIQVESGNRIRVQLAGVKDQQTARDLLSTQANLTFRDSDDNIILDGNDLKAGKAKANFGENSNPVVTLEMKDPSKFGEVTTAISSKPVPENVLVIWLDFVEGVDSYKAEMTKPNPKYISDPRVKAPINSSNVEISGSFSVEDTKNLKGILNAGALPVHLKEVYSTSVGAQFGEQALDKTVFAGIIGIALIFVFMLVYYRLPGFVAVVTLSVYVYLILLVFTLINGVLTLPGIAALMLGVGMAVDANILTYERVREELRVGKSVKTAFMAGAKSSFTAILDANITTLLAATVLFVFGSSSVKGFAIMLIISILVSFLTAVWGSRMLLGLLVNSGTLDGKTWLFGIPKSRVHAPKEQVETLELTTKFDRFDFVHTRKRFYIISSVLLITGIIVLGIFKLNLGIDFSSGTRVEVLSKDALTKGEITTYLDKIGHPSNDVVISGDTKNIGVIRYKVEFKQEEINKIKTEFKSEYGSEPNISTVSDTVGKELAKSAFYALLWAALGIVIYVAFRFEWRMGASAIIGLLHDAFFMVALFSIFRLEVDITFIAAVLTIIGYSINDTIVTFDRIRENINHRGRIDNEAELADIVNKSLRQTLGRSVNTVLTVVLVVTALMIFGAESIQTFSIALLIGLFAGTYSSIFISAQIWFDLKKREIKDKGAIKVDQDKKQWGSDEPIV</sequence>
<feature type="transmembrane region" description="Helical" evidence="12">
    <location>
        <begin position="355"/>
        <end position="377"/>
    </location>
</feature>
<dbReference type="GO" id="GO:0015450">
    <property type="term" value="F:protein-transporting ATPase activity"/>
    <property type="evidence" value="ECO:0007669"/>
    <property type="project" value="InterPro"/>
</dbReference>
<dbReference type="Pfam" id="PF02355">
    <property type="entry name" value="SecD_SecF_C"/>
    <property type="match status" value="2"/>
</dbReference>
<dbReference type="EMBL" id="JADBEL010000007">
    <property type="protein sequence ID" value="MBE1554601.1"/>
    <property type="molecule type" value="Genomic_DNA"/>
</dbReference>
<feature type="domain" description="SecDF P1 head subdomain" evidence="16">
    <location>
        <begin position="122"/>
        <end position="238"/>
    </location>
</feature>
<feature type="transmembrane region" description="Helical" evidence="12">
    <location>
        <begin position="703"/>
        <end position="727"/>
    </location>
</feature>
<evidence type="ECO:0000259" key="14">
    <source>
        <dbReference type="Pfam" id="PF02355"/>
    </source>
</evidence>
<keyword evidence="5 12" id="KW-0653">Protein transport</keyword>
<protein>
    <recommendedName>
        <fullName evidence="12 13">Multifunctional fusion protein</fullName>
    </recommendedName>
    <domain>
        <recommendedName>
            <fullName evidence="12">Protein translocase subunit SecD</fullName>
        </recommendedName>
    </domain>
    <domain>
        <recommendedName>
            <fullName evidence="13">Protein-export membrane protein SecF</fullName>
        </recommendedName>
    </domain>
</protein>
<dbReference type="InterPro" id="IPR055344">
    <property type="entry name" value="SecD_SecF_C_bact"/>
</dbReference>
<dbReference type="Proteomes" id="UP000658225">
    <property type="component" value="Unassembled WGS sequence"/>
</dbReference>
<evidence type="ECO:0000313" key="18">
    <source>
        <dbReference type="Proteomes" id="UP000658225"/>
    </source>
</evidence>
<dbReference type="HAMAP" id="MF_01464_B">
    <property type="entry name" value="SecF_B"/>
    <property type="match status" value="1"/>
</dbReference>
<comment type="subunit">
    <text evidence="13">Forms a complex with SecD. Part of the essential Sec protein translocation apparatus which comprises SecA, SecYEG and auxiliary proteins SecDF. Other proteins may also be involved.</text>
</comment>
<dbReference type="AlphaFoldDB" id="A0A927MIS2"/>
<evidence type="ECO:0000256" key="7">
    <source>
        <dbReference type="ARBA" id="ARBA00023010"/>
    </source>
</evidence>
<gene>
    <name evidence="12" type="primary">secD</name>
    <name evidence="13" type="synonym">secF</name>
    <name evidence="17" type="ORF">H4683_001678</name>
</gene>
<dbReference type="FunFam" id="1.20.1640.10:FF:000024">
    <property type="entry name" value="Multifunctional fusion protein"/>
    <property type="match status" value="1"/>
</dbReference>
<feature type="transmembrane region" description="Helical" evidence="12">
    <location>
        <begin position="310"/>
        <end position="334"/>
    </location>
</feature>
<dbReference type="Gene3D" id="3.30.70.3220">
    <property type="match status" value="1"/>
</dbReference>
<keyword evidence="4 12" id="KW-0812">Transmembrane</keyword>
<dbReference type="InterPro" id="IPR048631">
    <property type="entry name" value="SecD_1st"/>
</dbReference>
<name>A0A927MIS2_9BACL</name>
<dbReference type="SUPFAM" id="SSF82866">
    <property type="entry name" value="Multidrug efflux transporter AcrB transmembrane domain"/>
    <property type="match status" value="2"/>
</dbReference>
<dbReference type="GO" id="GO:0043952">
    <property type="term" value="P:protein transport by the Sec complex"/>
    <property type="evidence" value="ECO:0007669"/>
    <property type="project" value="UniProtKB-UniRule"/>
</dbReference>
<evidence type="ECO:0000256" key="3">
    <source>
        <dbReference type="ARBA" id="ARBA00022475"/>
    </source>
</evidence>
<comment type="similarity">
    <text evidence="10">In the C-terminal section; belongs to the SecD/SecF family. SecF subfamily.</text>
</comment>
<comment type="subcellular location">
    <subcellularLocation>
        <location evidence="1 12">Cell membrane</location>
        <topology evidence="1 12">Multi-pass membrane protein</topology>
    </subcellularLocation>
</comment>
<dbReference type="NCBIfam" id="TIGR01129">
    <property type="entry name" value="secD"/>
    <property type="match status" value="1"/>
</dbReference>
<dbReference type="InterPro" id="IPR054384">
    <property type="entry name" value="SecDF_P1_head"/>
</dbReference>
<keyword evidence="18" id="KW-1185">Reference proteome</keyword>
<evidence type="ECO:0000256" key="2">
    <source>
        <dbReference type="ARBA" id="ARBA00022448"/>
    </source>
</evidence>
<evidence type="ECO:0000313" key="17">
    <source>
        <dbReference type="EMBL" id="MBE1554601.1"/>
    </source>
</evidence>
<evidence type="ECO:0000256" key="1">
    <source>
        <dbReference type="ARBA" id="ARBA00004651"/>
    </source>
</evidence>
<feature type="domain" description="Protein translocase subunit SecDF P1" evidence="15">
    <location>
        <begin position="63"/>
        <end position="121"/>
    </location>
</feature>
<evidence type="ECO:0000256" key="6">
    <source>
        <dbReference type="ARBA" id="ARBA00022989"/>
    </source>
</evidence>
<evidence type="ECO:0000256" key="8">
    <source>
        <dbReference type="ARBA" id="ARBA00023136"/>
    </source>
</evidence>
<comment type="subunit">
    <text evidence="12">Forms a complex with SecF. Part of the essential Sec protein translocation apparatus which comprises SecA, SecYEG and auxiliary proteins SecDF. Other proteins may also be involved.</text>
</comment>
<feature type="transmembrane region" description="Helical" evidence="12">
    <location>
        <begin position="623"/>
        <end position="644"/>
    </location>
</feature>
<keyword evidence="3 12" id="KW-1003">Cell membrane</keyword>
<evidence type="ECO:0000259" key="15">
    <source>
        <dbReference type="Pfam" id="PF21760"/>
    </source>
</evidence>
<dbReference type="InterPro" id="IPR022646">
    <property type="entry name" value="SecD/SecF_CS"/>
</dbReference>
<dbReference type="GO" id="GO:0005886">
    <property type="term" value="C:plasma membrane"/>
    <property type="evidence" value="ECO:0007669"/>
    <property type="project" value="UniProtKB-SubCell"/>
</dbReference>
<feature type="domain" description="Protein export membrane protein SecD/SecF C-terminal" evidence="14">
    <location>
        <begin position="242"/>
        <end position="406"/>
    </location>
</feature>
<keyword evidence="8 12" id="KW-0472">Membrane</keyword>
<dbReference type="InterPro" id="IPR048634">
    <property type="entry name" value="SecD_SecF_C"/>
</dbReference>
<feature type="transmembrane region" description="Helical" evidence="12">
    <location>
        <begin position="383"/>
        <end position="402"/>
    </location>
</feature>
<evidence type="ECO:0000259" key="16">
    <source>
        <dbReference type="Pfam" id="PF22599"/>
    </source>
</evidence>
<dbReference type="FunFam" id="1.20.1640.10:FF:000004">
    <property type="entry name" value="Protein translocase subunit SecD"/>
    <property type="match status" value="1"/>
</dbReference>
<feature type="transmembrane region" description="Helical" evidence="12">
    <location>
        <begin position="458"/>
        <end position="476"/>
    </location>
</feature>
<evidence type="ECO:0000256" key="11">
    <source>
        <dbReference type="ARBA" id="ARBA00061053"/>
    </source>
</evidence>
<dbReference type="InterPro" id="IPR005665">
    <property type="entry name" value="SecF_bac"/>
</dbReference>
<evidence type="ECO:0000256" key="4">
    <source>
        <dbReference type="ARBA" id="ARBA00022692"/>
    </source>
</evidence>
<reference evidence="17" key="1">
    <citation type="submission" date="2020-10" db="EMBL/GenBank/DDBJ databases">
        <title>Genomic Encyclopedia of Type Strains, Phase IV (KMG-IV): sequencing the most valuable type-strain genomes for metagenomic binning, comparative biology and taxonomic classification.</title>
        <authorList>
            <person name="Goeker M."/>
        </authorList>
    </citation>
    <scope>NUCLEOTIDE SEQUENCE</scope>
    <source>
        <strain evidence="17">DSM 13886</strain>
    </source>
</reference>
<organism evidence="17 18">
    <name type="scientific">Sporosarcina limicola</name>
    <dbReference type="NCBI Taxonomy" id="34101"/>
    <lineage>
        <taxon>Bacteria</taxon>
        <taxon>Bacillati</taxon>
        <taxon>Bacillota</taxon>
        <taxon>Bacilli</taxon>
        <taxon>Bacillales</taxon>
        <taxon>Caryophanaceae</taxon>
        <taxon>Sporosarcina</taxon>
    </lineage>
</organism>
<evidence type="ECO:0000256" key="5">
    <source>
        <dbReference type="ARBA" id="ARBA00022927"/>
    </source>
</evidence>
<dbReference type="PANTHER" id="PTHR30081">
    <property type="entry name" value="PROTEIN-EXPORT MEMBRANE PROTEIN SEC"/>
    <property type="match status" value="1"/>
</dbReference>
<comment type="caution">
    <text evidence="17">The sequence shown here is derived from an EMBL/GenBank/DDBJ whole genome shotgun (WGS) entry which is preliminary data.</text>
</comment>
<comment type="similarity">
    <text evidence="12">Belongs to the SecD/SecF family. SecD subfamily.</text>
</comment>
<feature type="domain" description="Protein export membrane protein SecD/SecF C-terminal" evidence="14">
    <location>
        <begin position="553"/>
        <end position="731"/>
    </location>
</feature>
<dbReference type="NCBIfam" id="TIGR00966">
    <property type="entry name" value="transloc_SecF"/>
    <property type="match status" value="1"/>
</dbReference>
<dbReference type="NCBIfam" id="TIGR00916">
    <property type="entry name" value="2A0604s01"/>
    <property type="match status" value="2"/>
</dbReference>
<keyword evidence="2 12" id="KW-0813">Transport</keyword>
<comment type="function">
    <text evidence="9 12">Part of the Sec protein translocase complex. Interacts with the SecYEG preprotein conducting channel. SecDF uses the proton motive force (PMF) to complete protein translocation after the ATP-dependent function of SecA.</text>
</comment>
<evidence type="ECO:0000256" key="13">
    <source>
        <dbReference type="HAMAP-Rule" id="MF_01464"/>
    </source>
</evidence>
<comment type="caution">
    <text evidence="12">Lacks conserved residue(s) required for the propagation of feature annotation.</text>
</comment>
<evidence type="ECO:0000256" key="10">
    <source>
        <dbReference type="ARBA" id="ARBA00060856"/>
    </source>
</evidence>
<feature type="transmembrane region" description="Helical" evidence="12">
    <location>
        <begin position="571"/>
        <end position="589"/>
    </location>
</feature>
<evidence type="ECO:0000256" key="9">
    <source>
        <dbReference type="ARBA" id="ARBA00059018"/>
    </source>
</evidence>
<dbReference type="PRINTS" id="PR01755">
    <property type="entry name" value="SECFTRNLCASE"/>
</dbReference>
<feature type="transmembrane region" description="Helical" evidence="12">
    <location>
        <begin position="596"/>
        <end position="617"/>
    </location>
</feature>
<keyword evidence="7 12" id="KW-0811">Translocation</keyword>
<evidence type="ECO:0000256" key="12">
    <source>
        <dbReference type="HAMAP-Rule" id="MF_01463"/>
    </source>
</evidence>
<dbReference type="InterPro" id="IPR022813">
    <property type="entry name" value="SecD/SecF_arch_bac"/>
</dbReference>
<comment type="similarity">
    <text evidence="13">Belongs to the SecD/SecF family. SecF subfamily.</text>
</comment>
<dbReference type="HAMAP" id="MF_01463_B">
    <property type="entry name" value="SecD_B"/>
    <property type="match status" value="1"/>
</dbReference>
<dbReference type="RefSeq" id="WP_192598378.1">
    <property type="nucleotide sequence ID" value="NZ_JADBEL010000007.1"/>
</dbReference>
<dbReference type="Gene3D" id="1.20.1640.10">
    <property type="entry name" value="Multidrug efflux transporter AcrB transmembrane domain"/>
    <property type="match status" value="2"/>
</dbReference>
<keyword evidence="6 12" id="KW-1133">Transmembrane helix</keyword>
<dbReference type="InterPro" id="IPR005791">
    <property type="entry name" value="SecD"/>
</dbReference>
<dbReference type="InterPro" id="IPR022645">
    <property type="entry name" value="SecD/SecF_bac"/>
</dbReference>
<dbReference type="GO" id="GO:0006605">
    <property type="term" value="P:protein targeting"/>
    <property type="evidence" value="ECO:0007669"/>
    <property type="project" value="UniProtKB-UniRule"/>
</dbReference>
<accession>A0A927MIS2</accession>
<dbReference type="NCBIfam" id="NF009581">
    <property type="entry name" value="PRK13024.1-1"/>
    <property type="match status" value="1"/>
</dbReference>
<proteinExistence type="inferred from homology"/>
<feature type="transmembrane region" description="Helical" evidence="12">
    <location>
        <begin position="261"/>
        <end position="279"/>
    </location>
</feature>
<dbReference type="GO" id="GO:0065002">
    <property type="term" value="P:intracellular protein transmembrane transport"/>
    <property type="evidence" value="ECO:0007669"/>
    <property type="project" value="UniProtKB-UniRule"/>
</dbReference>
<dbReference type="Pfam" id="PF22599">
    <property type="entry name" value="SecDF_P1_head"/>
    <property type="match status" value="1"/>
</dbReference>
<comment type="similarity">
    <text evidence="11">In the N-terminal section; belongs to the SecD/SecF family. SecD subfamily.</text>
</comment>
<feature type="transmembrane region" description="Helical" evidence="12">
    <location>
        <begin position="679"/>
        <end position="697"/>
    </location>
</feature>
<dbReference type="Pfam" id="PF21760">
    <property type="entry name" value="SecD_1st"/>
    <property type="match status" value="1"/>
</dbReference>
<dbReference type="Pfam" id="PF07549">
    <property type="entry name" value="Sec_GG"/>
    <property type="match status" value="1"/>
</dbReference>